<evidence type="ECO:0000256" key="2">
    <source>
        <dbReference type="ARBA" id="ARBA00009199"/>
    </source>
</evidence>
<dbReference type="InterPro" id="IPR020556">
    <property type="entry name" value="Amidase_CS"/>
</dbReference>
<evidence type="ECO:0000256" key="4">
    <source>
        <dbReference type="ARBA" id="ARBA00022801"/>
    </source>
</evidence>
<proteinExistence type="inferred from homology"/>
<feature type="region of interest" description="Disordered" evidence="6">
    <location>
        <begin position="613"/>
        <end position="661"/>
    </location>
</feature>
<organism evidence="8 9">
    <name type="scientific">Aspergillus candidus</name>
    <dbReference type="NCBI Taxonomy" id="41067"/>
    <lineage>
        <taxon>Eukaryota</taxon>
        <taxon>Fungi</taxon>
        <taxon>Dikarya</taxon>
        <taxon>Ascomycota</taxon>
        <taxon>Pezizomycotina</taxon>
        <taxon>Eurotiomycetes</taxon>
        <taxon>Eurotiomycetidae</taxon>
        <taxon>Eurotiales</taxon>
        <taxon>Aspergillaceae</taxon>
        <taxon>Aspergillus</taxon>
        <taxon>Aspergillus subgen. Circumdati</taxon>
    </lineage>
</organism>
<dbReference type="Proteomes" id="UP000234585">
    <property type="component" value="Unassembled WGS sequence"/>
</dbReference>
<dbReference type="PROSITE" id="PS00571">
    <property type="entry name" value="AMIDASES"/>
    <property type="match status" value="1"/>
</dbReference>
<comment type="similarity">
    <text evidence="2">Belongs to the amidase family.</text>
</comment>
<dbReference type="InterPro" id="IPR023631">
    <property type="entry name" value="Amidase_dom"/>
</dbReference>
<feature type="compositionally biased region" description="Polar residues" evidence="6">
    <location>
        <begin position="1058"/>
        <end position="1067"/>
    </location>
</feature>
<evidence type="ECO:0000256" key="5">
    <source>
        <dbReference type="SAM" id="Coils"/>
    </source>
</evidence>
<dbReference type="STRING" id="41067.A0A2I2FKQ1"/>
<sequence>MTIPQWKTLAETKRQSILDAIPAKWRFQDPVPEPAELRDVTGSYIQQFLTPREVEITETDAVGIAEKTTSGQWSAVEVTEAFCHRAALAHQLVHCLHEVFFEAAIEDARRLDAYYAENKKPVGPLHGLPVSLKDQFHVKGVETTMGYVGWIGTFQGKKGDARKGVFESELVRELRSLGAVLFCKTSVPVTLMAGETVNNIIGYATNPQNRLLSCGGSSGGEGALIALKGSPGGFGTDIGGSIRIPASFNGLFGVRPSSGRMPYEGAANSMDGQNSILSVIGPLAATARSLTFLFKAVLSQQPWYHDPLVLEVPWRDDIERETRALIHASAAGESKLSFAILHHDGIVHPQPPVARALGQVEQRLKQLGHKVIAWNPPSLGVGYGLTGRIFDQDGGADIQHHFQLSGEINPPQTIVDADAAHLKAQELAALNVEKREYQKLYMDYWNSTAELTGTGRPVDGVISPCAPHAAVLPLKYRHVGYTSLVNLLDYTSVVFPVTHADKTVDVPHSDLQVLSEVDQTIQDEYDAEAYHHAPVGLQLVGRRLQEEKMLTLAEYIGEAGSTGADENAPGGKGSSLKDRKCQYCNQAFTSSSLGRHLDQFLFKKKPDGVHDVEEIRRIRSGITRRQARTSTGKRDTPERTTGKGQLDSYPSGESGKSRDGVRMMFNTPTWHATGVINDIPNPQQTPDAASSSRFAASQSRTGSMNLPDYASRGASSNNPDTMRALELALREVLDNVKAATSRLRPRLSPFDFDIQSQTFPSLCLQLLPPPPSLFATHPFPSPTSFPLQPPGVEHVEIVRQAIRAKIEQWQSDQLSAESASRTQAGRVNLGMDSSMIGRNAQQHEEMSLRHLELAFKNWTDLHQDARREVWQLEITRAFAREMEKRKLLDDQLARVQQETNQLRAQVERLGSCQWPREFALFPPDTLPLPRDVARDLDTKESQISPNSPRWDYDSVVSKWKRVVMHDRGMGRIGVGHATTADDLTPTENKSRSGGDPTFPRPKQLQPPPALSPGTSPAHPSAPSASPSQQTSPYIPQDPSRSPNAGHQAKRPRLMNGHHSANPSQPAESASHPPPAQRPSSSSHQWNTPQSSLMVSSLASPAAPTPPPSNSGGT</sequence>
<evidence type="ECO:0000256" key="3">
    <source>
        <dbReference type="ARBA" id="ARBA00012922"/>
    </source>
</evidence>
<dbReference type="RefSeq" id="XP_024675204.1">
    <property type="nucleotide sequence ID" value="XM_024814790.1"/>
</dbReference>
<evidence type="ECO:0000256" key="6">
    <source>
        <dbReference type="SAM" id="MobiDB-lite"/>
    </source>
</evidence>
<dbReference type="OrthoDB" id="6428749at2759"/>
<feature type="compositionally biased region" description="Low complexity" evidence="6">
    <location>
        <begin position="688"/>
        <end position="700"/>
    </location>
</feature>
<evidence type="ECO:0000256" key="1">
    <source>
        <dbReference type="ARBA" id="ARBA00001311"/>
    </source>
</evidence>
<dbReference type="InterPro" id="IPR036928">
    <property type="entry name" value="AS_sf"/>
</dbReference>
<feature type="coiled-coil region" evidence="5">
    <location>
        <begin position="878"/>
        <end position="905"/>
    </location>
</feature>
<dbReference type="Gene3D" id="3.90.1300.10">
    <property type="entry name" value="Amidase signature (AS) domain"/>
    <property type="match status" value="1"/>
</dbReference>
<dbReference type="EMBL" id="KZ559121">
    <property type="protein sequence ID" value="PLB41192.1"/>
    <property type="molecule type" value="Genomic_DNA"/>
</dbReference>
<dbReference type="GO" id="GO:0004040">
    <property type="term" value="F:amidase activity"/>
    <property type="evidence" value="ECO:0007669"/>
    <property type="project" value="UniProtKB-EC"/>
</dbReference>
<accession>A0A2I2FKQ1</accession>
<feature type="compositionally biased region" description="Polar residues" evidence="6">
    <location>
        <begin position="1077"/>
        <end position="1094"/>
    </location>
</feature>
<feature type="compositionally biased region" description="Pro residues" evidence="6">
    <location>
        <begin position="1102"/>
        <end position="1113"/>
    </location>
</feature>
<feature type="compositionally biased region" description="Low complexity" evidence="6">
    <location>
        <begin position="1011"/>
        <end position="1032"/>
    </location>
</feature>
<dbReference type="PANTHER" id="PTHR46072:SF7">
    <property type="entry name" value="AMIDASE"/>
    <property type="match status" value="1"/>
</dbReference>
<keyword evidence="5" id="KW-0175">Coiled coil</keyword>
<evidence type="ECO:0000259" key="7">
    <source>
        <dbReference type="Pfam" id="PF01425"/>
    </source>
</evidence>
<keyword evidence="4" id="KW-0378">Hydrolase</keyword>
<feature type="region of interest" description="Disordered" evidence="6">
    <location>
        <begin position="972"/>
        <end position="1113"/>
    </location>
</feature>
<evidence type="ECO:0000313" key="9">
    <source>
        <dbReference type="Proteomes" id="UP000234585"/>
    </source>
</evidence>
<evidence type="ECO:0000313" key="8">
    <source>
        <dbReference type="EMBL" id="PLB41192.1"/>
    </source>
</evidence>
<dbReference type="AlphaFoldDB" id="A0A2I2FKQ1"/>
<reference evidence="8 9" key="1">
    <citation type="submission" date="2017-12" db="EMBL/GenBank/DDBJ databases">
        <authorList>
            <consortium name="DOE Joint Genome Institute"/>
            <person name="Haridas S."/>
            <person name="Kjaerbolling I."/>
            <person name="Vesth T.C."/>
            <person name="Frisvad J.C."/>
            <person name="Nybo J.L."/>
            <person name="Theobald S."/>
            <person name="Kuo A."/>
            <person name="Bowyer P."/>
            <person name="Matsuda Y."/>
            <person name="Mondo S."/>
            <person name="Lyhne E.K."/>
            <person name="Kogle M.E."/>
            <person name="Clum A."/>
            <person name="Lipzen A."/>
            <person name="Salamov A."/>
            <person name="Ngan C.Y."/>
            <person name="Daum C."/>
            <person name="Chiniquy J."/>
            <person name="Barry K."/>
            <person name="LaButti K."/>
            <person name="Simmons B.A."/>
            <person name="Magnuson J.K."/>
            <person name="Mortensen U.H."/>
            <person name="Larsen T.O."/>
            <person name="Grigoriev I.V."/>
            <person name="Baker S.E."/>
            <person name="Andersen M.R."/>
            <person name="Nordberg H.P."/>
            <person name="Cantor M.N."/>
            <person name="Hua S.X."/>
        </authorList>
    </citation>
    <scope>NUCLEOTIDE SEQUENCE [LARGE SCALE GENOMIC DNA]</scope>
    <source>
        <strain evidence="8 9">CBS 102.13</strain>
    </source>
</reference>
<dbReference type="EC" id="3.5.1.4" evidence="3"/>
<dbReference type="Pfam" id="PF01425">
    <property type="entry name" value="Amidase"/>
    <property type="match status" value="1"/>
</dbReference>
<protein>
    <recommendedName>
        <fullName evidence="3">amidase</fullName>
        <ecNumber evidence="3">3.5.1.4</ecNumber>
    </recommendedName>
</protein>
<comment type="catalytic activity">
    <reaction evidence="1">
        <text>a monocarboxylic acid amide + H2O = a monocarboxylate + NH4(+)</text>
        <dbReference type="Rhea" id="RHEA:12020"/>
        <dbReference type="ChEBI" id="CHEBI:15377"/>
        <dbReference type="ChEBI" id="CHEBI:28938"/>
        <dbReference type="ChEBI" id="CHEBI:35757"/>
        <dbReference type="ChEBI" id="CHEBI:83628"/>
        <dbReference type="EC" id="3.5.1.4"/>
    </reaction>
</comment>
<dbReference type="SUPFAM" id="SSF75304">
    <property type="entry name" value="Amidase signature (AS) enzymes"/>
    <property type="match status" value="1"/>
</dbReference>
<feature type="domain" description="Amidase" evidence="7">
    <location>
        <begin position="77"/>
        <end position="550"/>
    </location>
</feature>
<keyword evidence="9" id="KW-1185">Reference proteome</keyword>
<feature type="region of interest" description="Disordered" evidence="6">
    <location>
        <begin position="673"/>
        <end position="718"/>
    </location>
</feature>
<feature type="compositionally biased region" description="Basic and acidic residues" evidence="6">
    <location>
        <begin position="632"/>
        <end position="641"/>
    </location>
</feature>
<dbReference type="PANTHER" id="PTHR46072">
    <property type="entry name" value="AMIDASE-RELATED-RELATED"/>
    <property type="match status" value="1"/>
</dbReference>
<gene>
    <name evidence="8" type="ORF">BDW47DRAFT_115389</name>
</gene>
<dbReference type="GeneID" id="36521950"/>
<name>A0A2I2FKQ1_ASPCN</name>